<comment type="caution">
    <text evidence="2">The sequence shown here is derived from an EMBL/GenBank/DDBJ whole genome shotgun (WGS) entry which is preliminary data.</text>
</comment>
<dbReference type="EMBL" id="ADFP01000014">
    <property type="protein sequence ID" value="EFB91840.1"/>
    <property type="molecule type" value="Genomic_DNA"/>
</dbReference>
<dbReference type="Proteomes" id="UP000006462">
    <property type="component" value="Unassembled WGS sequence"/>
</dbReference>
<proteinExistence type="predicted"/>
<evidence type="ECO:0000256" key="1">
    <source>
        <dbReference type="ARBA" id="ARBA00023002"/>
    </source>
</evidence>
<protein>
    <submittedName>
        <fullName evidence="2">Selenoprotein B, glycine/betaine/sarcosine/D-proline reductase domain protein</fullName>
    </submittedName>
</protein>
<keyword evidence="3" id="KW-1185">Reference proteome</keyword>
<dbReference type="InterPro" id="IPR010187">
    <property type="entry name" value="Various_sel_PB"/>
</dbReference>
<evidence type="ECO:0000313" key="2">
    <source>
        <dbReference type="EMBL" id="EFB91840.1"/>
    </source>
</evidence>
<keyword evidence="1" id="KW-0560">Oxidoreductase</keyword>
<accession>A0ABP2HYM3</accession>
<evidence type="ECO:0000313" key="3">
    <source>
        <dbReference type="Proteomes" id="UP000006462"/>
    </source>
</evidence>
<reference evidence="2 3" key="1">
    <citation type="submission" date="2009-12" db="EMBL/GenBank/DDBJ databases">
        <authorList>
            <person name="Shrivastava S."/>
            <person name="Madupu R."/>
            <person name="Durkin A.S."/>
            <person name="Torralba M."/>
            <person name="Methe B."/>
            <person name="Sutton G.G."/>
            <person name="Strausberg R.L."/>
            <person name="Nelson K.E."/>
        </authorList>
    </citation>
    <scope>NUCLEOTIDE SEQUENCE [LARGE SCALE GENOMIC DNA]</scope>
    <source>
        <strain evidence="2 3">W5455</strain>
    </source>
</reference>
<dbReference type="NCBIfam" id="TIGR01918">
    <property type="entry name" value="various_sel_PB"/>
    <property type="match status" value="1"/>
</dbReference>
<gene>
    <name evidence="2" type="ORF">HMPREF7215_1742</name>
</gene>
<name>A0ABP2HYM3_9BACT</name>
<organism evidence="2 3">
    <name type="scientific">Pyramidobacter piscolens W5455</name>
    <dbReference type="NCBI Taxonomy" id="352165"/>
    <lineage>
        <taxon>Bacteria</taxon>
        <taxon>Thermotogati</taxon>
        <taxon>Synergistota</taxon>
        <taxon>Synergistia</taxon>
        <taxon>Synergistales</taxon>
        <taxon>Dethiosulfovibrionaceae</taxon>
        <taxon>Pyramidobacter</taxon>
    </lineage>
</organism>
<sequence length="79" mass="8528">MSREIEKAAGIPVVQIATIVPIMMTVGSNRIVPGVAIPHPVGKPELGDAEDKKARRKLLEKALEAMVTPIDKQTIFKAL</sequence>